<dbReference type="EMBL" id="RCBY01000027">
    <property type="protein sequence ID" value="RQH49075.1"/>
    <property type="molecule type" value="Genomic_DNA"/>
</dbReference>
<evidence type="ECO:0000313" key="2">
    <source>
        <dbReference type="EMBL" id="RQH49075.1"/>
    </source>
</evidence>
<dbReference type="EMBL" id="RCBY01000619">
    <property type="protein sequence ID" value="RQH13794.1"/>
    <property type="molecule type" value="Genomic_DNA"/>
</dbReference>
<protein>
    <submittedName>
        <fullName evidence="1">Uncharacterized protein</fullName>
    </submittedName>
</protein>
<gene>
    <name evidence="2" type="ORF">D5R40_07170</name>
    <name evidence="1" type="ORF">D5R40_34530</name>
</gene>
<name>A0A3N6NDI2_9CYAN</name>
<sequence length="70" mass="7848">MGLNNLILYQTIVGKGGLHIYSLYSREQGTVGKALLCLRLIISLCQTPTRSLLFLKKNKLKFAININLKV</sequence>
<accession>A0A3N6NDI2</accession>
<comment type="caution">
    <text evidence="1">The sequence shown here is derived from an EMBL/GenBank/DDBJ whole genome shotgun (WGS) entry which is preliminary data.</text>
</comment>
<reference evidence="1 3" key="1">
    <citation type="journal article" date="2018" name="ACS Chem. Biol.">
        <title>Ketoreductase domain dysfunction expands chemodiversity: malyngamide biosynthesis in the cyanobacterium Okeania hirsuta.</title>
        <authorList>
            <person name="Moss N.A."/>
            <person name="Leao T."/>
            <person name="Rankin M."/>
            <person name="McCullough T.M."/>
            <person name="Qu P."/>
            <person name="Korobeynikov A."/>
            <person name="Smith J.L."/>
            <person name="Gerwick L."/>
            <person name="Gerwick W.H."/>
        </authorList>
    </citation>
    <scope>NUCLEOTIDE SEQUENCE [LARGE SCALE GENOMIC DNA]</scope>
    <source>
        <strain evidence="1 3">PAB10Feb10-1</strain>
    </source>
</reference>
<evidence type="ECO:0000313" key="1">
    <source>
        <dbReference type="EMBL" id="RQH13794.1"/>
    </source>
</evidence>
<dbReference type="AlphaFoldDB" id="A0A3N6NDI2"/>
<proteinExistence type="predicted"/>
<organism evidence="1 3">
    <name type="scientific">Okeania hirsuta</name>
    <dbReference type="NCBI Taxonomy" id="1458930"/>
    <lineage>
        <taxon>Bacteria</taxon>
        <taxon>Bacillati</taxon>
        <taxon>Cyanobacteriota</taxon>
        <taxon>Cyanophyceae</taxon>
        <taxon>Oscillatoriophycideae</taxon>
        <taxon>Oscillatoriales</taxon>
        <taxon>Microcoleaceae</taxon>
        <taxon>Okeania</taxon>
    </lineage>
</organism>
<dbReference type="Proteomes" id="UP000269154">
    <property type="component" value="Unassembled WGS sequence"/>
</dbReference>
<keyword evidence="3" id="KW-1185">Reference proteome</keyword>
<evidence type="ECO:0000313" key="3">
    <source>
        <dbReference type="Proteomes" id="UP000269154"/>
    </source>
</evidence>